<sequence>MFGLGIIEVVKNEEFQLQTISAHLKDNAGLLIINEVGLDWSLEWTEAADVLRCGERHLHGYRSTQREGFSGKIGMRNAFMQYV</sequence>
<evidence type="ECO:0000313" key="2">
    <source>
        <dbReference type="Proteomes" id="UP001149079"/>
    </source>
</evidence>
<proteinExistence type="predicted"/>
<dbReference type="Proteomes" id="UP001149079">
    <property type="component" value="Unassembled WGS sequence"/>
</dbReference>
<reference evidence="1" key="2">
    <citation type="journal article" date="2023" name="IMA Fungus">
        <title>Comparative genomic study of the Penicillium genus elucidates a diverse pangenome and 15 lateral gene transfer events.</title>
        <authorList>
            <person name="Petersen C."/>
            <person name="Sorensen T."/>
            <person name="Nielsen M.R."/>
            <person name="Sondergaard T.E."/>
            <person name="Sorensen J.L."/>
            <person name="Fitzpatrick D.A."/>
            <person name="Frisvad J.C."/>
            <person name="Nielsen K.L."/>
        </authorList>
    </citation>
    <scope>NUCLEOTIDE SEQUENCE</scope>
    <source>
        <strain evidence="1">IBT 22155</strain>
    </source>
</reference>
<dbReference type="GeneID" id="81401261"/>
<keyword evidence="2" id="KW-1185">Reference proteome</keyword>
<evidence type="ECO:0000313" key="1">
    <source>
        <dbReference type="EMBL" id="KAJ5142560.1"/>
    </source>
</evidence>
<protein>
    <submittedName>
        <fullName evidence="1">Uncharacterized protein</fullName>
    </submittedName>
</protein>
<reference evidence="1" key="1">
    <citation type="submission" date="2022-11" db="EMBL/GenBank/DDBJ databases">
        <authorList>
            <person name="Petersen C."/>
        </authorList>
    </citation>
    <scope>NUCLEOTIDE SEQUENCE</scope>
    <source>
        <strain evidence="1">IBT 22155</strain>
    </source>
</reference>
<dbReference type="RefSeq" id="XP_056524204.1">
    <property type="nucleotide sequence ID" value="XM_056662091.1"/>
</dbReference>
<dbReference type="AlphaFoldDB" id="A0A9W9L723"/>
<accession>A0A9W9L723</accession>
<comment type="caution">
    <text evidence="1">The sequence shown here is derived from an EMBL/GenBank/DDBJ whole genome shotgun (WGS) entry which is preliminary data.</text>
</comment>
<organism evidence="1 2">
    <name type="scientific">Penicillium bovifimosum</name>
    <dbReference type="NCBI Taxonomy" id="126998"/>
    <lineage>
        <taxon>Eukaryota</taxon>
        <taxon>Fungi</taxon>
        <taxon>Dikarya</taxon>
        <taxon>Ascomycota</taxon>
        <taxon>Pezizomycotina</taxon>
        <taxon>Eurotiomycetes</taxon>
        <taxon>Eurotiomycetidae</taxon>
        <taxon>Eurotiales</taxon>
        <taxon>Aspergillaceae</taxon>
        <taxon>Penicillium</taxon>
    </lineage>
</organism>
<gene>
    <name evidence="1" type="ORF">N7515_001347</name>
</gene>
<name>A0A9W9L723_9EURO</name>
<dbReference type="EMBL" id="JAPQKL010000002">
    <property type="protein sequence ID" value="KAJ5142560.1"/>
    <property type="molecule type" value="Genomic_DNA"/>
</dbReference>